<sequence length="318" mass="32504">MRHAPRPPISLGIIALDQRHLIGPLAIDVEPAMPGTVAHAERLAAAVRVHERNGDQVGVGHGGGVGDGERVLEDALDGAPDVDDLVARAQQRVGVGGQGGGCLGGVFGGAADGVVEDEDARGAGAGAMMSLGRTGKGVGRGLRVFEQLLGLGVVLGFDLVVVEEVLLGAGVVVDLEAVAVEGVLLRLTSDVVDGHVDGVERAGEVGLGLADDAWGWLAAVLGILVVVELGCNGYLRGVLPHIYGTQLEPSSCICQMKSHAIDYFIIAMLHCNAGGHHAGENKANGIAADRAHASACLQIKLIVSLIILSQAELSEQVS</sequence>
<gene>
    <name evidence="1" type="ORF">FH972_025962</name>
</gene>
<dbReference type="AlphaFoldDB" id="A0A5N6L3I9"/>
<dbReference type="Proteomes" id="UP000327013">
    <property type="component" value="Unassembled WGS sequence"/>
</dbReference>
<organism evidence="1 2">
    <name type="scientific">Carpinus fangiana</name>
    <dbReference type="NCBI Taxonomy" id="176857"/>
    <lineage>
        <taxon>Eukaryota</taxon>
        <taxon>Viridiplantae</taxon>
        <taxon>Streptophyta</taxon>
        <taxon>Embryophyta</taxon>
        <taxon>Tracheophyta</taxon>
        <taxon>Spermatophyta</taxon>
        <taxon>Magnoliopsida</taxon>
        <taxon>eudicotyledons</taxon>
        <taxon>Gunneridae</taxon>
        <taxon>Pentapetalae</taxon>
        <taxon>rosids</taxon>
        <taxon>fabids</taxon>
        <taxon>Fagales</taxon>
        <taxon>Betulaceae</taxon>
        <taxon>Carpinus</taxon>
    </lineage>
</organism>
<evidence type="ECO:0000313" key="2">
    <source>
        <dbReference type="Proteomes" id="UP000327013"/>
    </source>
</evidence>
<name>A0A5N6L3I9_9ROSI</name>
<comment type="caution">
    <text evidence="1">The sequence shown here is derived from an EMBL/GenBank/DDBJ whole genome shotgun (WGS) entry which is preliminary data.</text>
</comment>
<evidence type="ECO:0000313" key="1">
    <source>
        <dbReference type="EMBL" id="KAB8616627.1"/>
    </source>
</evidence>
<proteinExistence type="predicted"/>
<accession>A0A5N6L3I9</accession>
<protein>
    <submittedName>
        <fullName evidence="1">Uncharacterized protein</fullName>
    </submittedName>
</protein>
<keyword evidence="2" id="KW-1185">Reference proteome</keyword>
<reference evidence="1 2" key="1">
    <citation type="submission" date="2019-06" db="EMBL/GenBank/DDBJ databases">
        <title>A chromosomal-level reference genome of Carpinus fangiana (Coryloideae, Betulaceae).</title>
        <authorList>
            <person name="Yang X."/>
            <person name="Wang Z."/>
            <person name="Zhang L."/>
            <person name="Hao G."/>
            <person name="Liu J."/>
            <person name="Yang Y."/>
        </authorList>
    </citation>
    <scope>NUCLEOTIDE SEQUENCE [LARGE SCALE GENOMIC DNA]</scope>
    <source>
        <strain evidence="1">Cfa_2016G</strain>
        <tissue evidence="1">Leaf</tissue>
    </source>
</reference>
<dbReference type="EMBL" id="VIBQ01000074">
    <property type="protein sequence ID" value="KAB8616627.1"/>
    <property type="molecule type" value="Genomic_DNA"/>
</dbReference>